<protein>
    <submittedName>
        <fullName evidence="2">Uncharacterized protein</fullName>
    </submittedName>
</protein>
<reference evidence="2" key="2">
    <citation type="journal article" date="2023" name="Int. J. Mol. Sci.">
        <title>De Novo Assembly and Annotation of 11 Diverse Shrub Willow (Salix) Genomes Reveals Novel Gene Organization in Sex-Linked Regions.</title>
        <authorList>
            <person name="Hyden B."/>
            <person name="Feng K."/>
            <person name="Yates T.B."/>
            <person name="Jawdy S."/>
            <person name="Cereghino C."/>
            <person name="Smart L.B."/>
            <person name="Muchero W."/>
        </authorList>
    </citation>
    <scope>NUCLEOTIDE SEQUENCE</scope>
    <source>
        <tissue evidence="2">Shoot tip</tissue>
    </source>
</reference>
<dbReference type="Proteomes" id="UP001151532">
    <property type="component" value="Chromosome 10"/>
</dbReference>
<evidence type="ECO:0000256" key="1">
    <source>
        <dbReference type="SAM" id="MobiDB-lite"/>
    </source>
</evidence>
<sequence length="76" mass="8763">MVPAVLKVENESCSRRQRERRSSTTDGDDDSDQSTPMVIDSESVEERESNERRIEERDGFSVTRKENEDSVEEAKI</sequence>
<feature type="compositionally biased region" description="Basic and acidic residues" evidence="1">
    <location>
        <begin position="8"/>
        <end position="23"/>
    </location>
</feature>
<reference evidence="2" key="1">
    <citation type="submission" date="2022-11" db="EMBL/GenBank/DDBJ databases">
        <authorList>
            <person name="Hyden B.L."/>
            <person name="Feng K."/>
            <person name="Yates T."/>
            <person name="Jawdy S."/>
            <person name="Smart L.B."/>
            <person name="Muchero W."/>
        </authorList>
    </citation>
    <scope>NUCLEOTIDE SEQUENCE</scope>
    <source>
        <tissue evidence="2">Shoot tip</tissue>
    </source>
</reference>
<gene>
    <name evidence="2" type="ORF">OIU79_005722</name>
</gene>
<keyword evidence="3" id="KW-1185">Reference proteome</keyword>
<dbReference type="EMBL" id="JAPFFK010000014">
    <property type="protein sequence ID" value="KAJ6717613.1"/>
    <property type="molecule type" value="Genomic_DNA"/>
</dbReference>
<evidence type="ECO:0000313" key="2">
    <source>
        <dbReference type="EMBL" id="KAJ6717613.1"/>
    </source>
</evidence>
<accession>A0A9Q0Z1F7</accession>
<feature type="compositionally biased region" description="Basic and acidic residues" evidence="1">
    <location>
        <begin position="44"/>
        <end position="76"/>
    </location>
</feature>
<organism evidence="2 3">
    <name type="scientific">Salix purpurea</name>
    <name type="common">Purple osier willow</name>
    <dbReference type="NCBI Taxonomy" id="77065"/>
    <lineage>
        <taxon>Eukaryota</taxon>
        <taxon>Viridiplantae</taxon>
        <taxon>Streptophyta</taxon>
        <taxon>Embryophyta</taxon>
        <taxon>Tracheophyta</taxon>
        <taxon>Spermatophyta</taxon>
        <taxon>Magnoliopsida</taxon>
        <taxon>eudicotyledons</taxon>
        <taxon>Gunneridae</taxon>
        <taxon>Pentapetalae</taxon>
        <taxon>rosids</taxon>
        <taxon>fabids</taxon>
        <taxon>Malpighiales</taxon>
        <taxon>Salicaceae</taxon>
        <taxon>Saliceae</taxon>
        <taxon>Salix</taxon>
    </lineage>
</organism>
<feature type="region of interest" description="Disordered" evidence="1">
    <location>
        <begin position="1"/>
        <end position="76"/>
    </location>
</feature>
<dbReference type="AlphaFoldDB" id="A0A9Q0Z1F7"/>
<proteinExistence type="predicted"/>
<comment type="caution">
    <text evidence="2">The sequence shown here is derived from an EMBL/GenBank/DDBJ whole genome shotgun (WGS) entry which is preliminary data.</text>
</comment>
<evidence type="ECO:0000313" key="3">
    <source>
        <dbReference type="Proteomes" id="UP001151532"/>
    </source>
</evidence>
<name>A0A9Q0Z1F7_SALPP</name>